<dbReference type="Gene3D" id="3.40.640.10">
    <property type="entry name" value="Type I PLP-dependent aspartate aminotransferase-like (Major domain)"/>
    <property type="match status" value="1"/>
</dbReference>
<comment type="cofactor">
    <cofactor evidence="1">
        <name>pyridoxal 5'-phosphate</name>
        <dbReference type="ChEBI" id="CHEBI:597326"/>
    </cofactor>
</comment>
<dbReference type="InterPro" id="IPR015421">
    <property type="entry name" value="PyrdxlP-dep_Trfase_major"/>
</dbReference>
<dbReference type="InterPro" id="IPR050103">
    <property type="entry name" value="Class-III_PLP-dep_AT"/>
</dbReference>
<dbReference type="InterPro" id="IPR049704">
    <property type="entry name" value="Aminotrans_3_PPA_site"/>
</dbReference>
<evidence type="ECO:0000256" key="2">
    <source>
        <dbReference type="ARBA" id="ARBA00022576"/>
    </source>
</evidence>
<feature type="non-terminal residue" evidence="5">
    <location>
        <position position="311"/>
    </location>
</feature>
<keyword evidence="4" id="KW-0663">Pyridoxal phosphate</keyword>
<dbReference type="GO" id="GO:0008483">
    <property type="term" value="F:transaminase activity"/>
    <property type="evidence" value="ECO:0007669"/>
    <property type="project" value="UniProtKB-KW"/>
</dbReference>
<feature type="non-terminal residue" evidence="5">
    <location>
        <position position="1"/>
    </location>
</feature>
<protein>
    <recommendedName>
        <fullName evidence="6">Aspartate aminotransferase family protein</fullName>
    </recommendedName>
</protein>
<evidence type="ECO:0000256" key="1">
    <source>
        <dbReference type="ARBA" id="ARBA00001933"/>
    </source>
</evidence>
<evidence type="ECO:0008006" key="6">
    <source>
        <dbReference type="Google" id="ProtNLM"/>
    </source>
</evidence>
<dbReference type="InterPro" id="IPR015424">
    <property type="entry name" value="PyrdxlP-dep_Trfase"/>
</dbReference>
<dbReference type="CDD" id="cd00610">
    <property type="entry name" value="OAT_like"/>
    <property type="match status" value="1"/>
</dbReference>
<dbReference type="Gene3D" id="3.90.1150.10">
    <property type="entry name" value="Aspartate Aminotransferase, domain 1"/>
    <property type="match status" value="1"/>
</dbReference>
<dbReference type="EMBL" id="UINC01058135">
    <property type="protein sequence ID" value="SVB80056.1"/>
    <property type="molecule type" value="Genomic_DNA"/>
</dbReference>
<name>A0A382GY95_9ZZZZ</name>
<dbReference type="PANTHER" id="PTHR11986:SF79">
    <property type="entry name" value="ACETYLORNITHINE AMINOTRANSFERASE, MITOCHONDRIAL"/>
    <property type="match status" value="1"/>
</dbReference>
<dbReference type="InterPro" id="IPR005814">
    <property type="entry name" value="Aminotrans_3"/>
</dbReference>
<gene>
    <name evidence="5" type="ORF">METZ01_LOCUS232910</name>
</gene>
<proteinExistence type="predicted"/>
<organism evidence="5">
    <name type="scientific">marine metagenome</name>
    <dbReference type="NCBI Taxonomy" id="408172"/>
    <lineage>
        <taxon>unclassified sequences</taxon>
        <taxon>metagenomes</taxon>
        <taxon>ecological metagenomes</taxon>
    </lineage>
</organism>
<dbReference type="FunFam" id="3.40.640.10:FF:000004">
    <property type="entry name" value="Acetylornithine aminotransferase"/>
    <property type="match status" value="1"/>
</dbReference>
<keyword evidence="3" id="KW-0808">Transferase</keyword>
<evidence type="ECO:0000256" key="3">
    <source>
        <dbReference type="ARBA" id="ARBA00022679"/>
    </source>
</evidence>
<evidence type="ECO:0000313" key="5">
    <source>
        <dbReference type="EMBL" id="SVB80056.1"/>
    </source>
</evidence>
<dbReference type="GO" id="GO:0030170">
    <property type="term" value="F:pyridoxal phosphate binding"/>
    <property type="evidence" value="ECO:0007669"/>
    <property type="project" value="InterPro"/>
</dbReference>
<reference evidence="5" key="1">
    <citation type="submission" date="2018-05" db="EMBL/GenBank/DDBJ databases">
        <authorList>
            <person name="Lanie J.A."/>
            <person name="Ng W.-L."/>
            <person name="Kazmierczak K.M."/>
            <person name="Andrzejewski T.M."/>
            <person name="Davidsen T.M."/>
            <person name="Wayne K.J."/>
            <person name="Tettelin H."/>
            <person name="Glass J.I."/>
            <person name="Rusch D."/>
            <person name="Podicherti R."/>
            <person name="Tsui H.-C.T."/>
            <person name="Winkler M.E."/>
        </authorList>
    </citation>
    <scope>NUCLEOTIDE SEQUENCE</scope>
</reference>
<dbReference type="SUPFAM" id="SSF53383">
    <property type="entry name" value="PLP-dependent transferases"/>
    <property type="match status" value="1"/>
</dbReference>
<dbReference type="AlphaFoldDB" id="A0A382GY95"/>
<sequence length="311" mass="32959">VNTSNHNQQEAHLSEVYPTLPFKPIAGRGLYLETAEGRHILDLYGGHAVATLGYGHPRLSSAIAEQAEQLFFQSNAVRLDIRDEAANSLAAFAPEPLSRVFFVNSGAEANENALRIALKSTGRKKIIAVEHGFHGRTAGAAAVTWGAKESWYGFPHDPFEVAFVPRNNINALNTMVDRDSAALIVEPVQGVAGAFNFEPEFLNAARAACDDSGALLILDEVQTGVGRLGAPFGADLYGLSADILTTAKALGGGFPCGAVLMRHELAKDLGPGDLGTTFGGGPLACAVIKTIIETILNENLLQSVQKISTRI</sequence>
<keyword evidence="2" id="KW-0032">Aminotransferase</keyword>
<dbReference type="GO" id="GO:0042802">
    <property type="term" value="F:identical protein binding"/>
    <property type="evidence" value="ECO:0007669"/>
    <property type="project" value="TreeGrafter"/>
</dbReference>
<dbReference type="PANTHER" id="PTHR11986">
    <property type="entry name" value="AMINOTRANSFERASE CLASS III"/>
    <property type="match status" value="1"/>
</dbReference>
<evidence type="ECO:0000256" key="4">
    <source>
        <dbReference type="ARBA" id="ARBA00022898"/>
    </source>
</evidence>
<dbReference type="InterPro" id="IPR015422">
    <property type="entry name" value="PyrdxlP-dep_Trfase_small"/>
</dbReference>
<dbReference type="Pfam" id="PF00202">
    <property type="entry name" value="Aminotran_3"/>
    <property type="match status" value="1"/>
</dbReference>
<dbReference type="PROSITE" id="PS00600">
    <property type="entry name" value="AA_TRANSFER_CLASS_3"/>
    <property type="match status" value="1"/>
</dbReference>
<accession>A0A382GY95</accession>